<gene>
    <name evidence="1" type="ORF">A10D4_13521</name>
</gene>
<accession>K2J2M9</accession>
<name>K2J2M9_9GAMM</name>
<evidence type="ECO:0000313" key="2">
    <source>
        <dbReference type="Proteomes" id="UP000014115"/>
    </source>
</evidence>
<proteinExistence type="predicted"/>
<dbReference type="Proteomes" id="UP000014115">
    <property type="component" value="Unassembled WGS sequence"/>
</dbReference>
<comment type="caution">
    <text evidence="1">The sequence shown here is derived from an EMBL/GenBank/DDBJ whole genome shotgun (WGS) entry which is preliminary data.</text>
</comment>
<protein>
    <submittedName>
        <fullName evidence="1">Uncharacterized protein</fullName>
    </submittedName>
</protein>
<organism evidence="1 2">
    <name type="scientific">Idiomarina xiamenensis 10-D-4</name>
    <dbReference type="NCBI Taxonomy" id="740709"/>
    <lineage>
        <taxon>Bacteria</taxon>
        <taxon>Pseudomonadati</taxon>
        <taxon>Pseudomonadota</taxon>
        <taxon>Gammaproteobacteria</taxon>
        <taxon>Alteromonadales</taxon>
        <taxon>Idiomarinaceae</taxon>
        <taxon>Idiomarina</taxon>
    </lineage>
</organism>
<reference evidence="1 2" key="1">
    <citation type="journal article" date="2012" name="J. Bacteriol.">
        <title>Genome Sequence of Idiomarina xiamenensis Type Strain 10-D-4.</title>
        <authorList>
            <person name="Lai Q."/>
            <person name="Wang L."/>
            <person name="Wang W."/>
            <person name="Shao Z."/>
        </authorList>
    </citation>
    <scope>NUCLEOTIDE SEQUENCE [LARGE SCALE GENOMIC DNA]</scope>
    <source>
        <strain evidence="1 2">10-D-4</strain>
    </source>
</reference>
<dbReference type="AlphaFoldDB" id="K2J2M9"/>
<keyword evidence="2" id="KW-1185">Reference proteome</keyword>
<sequence>MYFDSSGLRGIPVRPNLVRPGRELGWTFRNQIEDWNATREALAEAGNQFIMIQKLIQANDAKRFRACYCTSTRALDTGFRKIKPIGSSQCTSEDQNGDGENDVTGLAINGCNCNYY</sequence>
<dbReference type="EMBL" id="AMRG01000055">
    <property type="protein sequence ID" value="EKE77206.1"/>
    <property type="molecule type" value="Genomic_DNA"/>
</dbReference>
<evidence type="ECO:0000313" key="1">
    <source>
        <dbReference type="EMBL" id="EKE77206.1"/>
    </source>
</evidence>
<dbReference type="STRING" id="740709.A10D4_13521"/>